<feature type="active site" evidence="5 6">
    <location>
        <position position="285"/>
    </location>
</feature>
<comment type="subcellular location">
    <subcellularLocation>
        <location evidence="5">Cytoplasm</location>
    </subcellularLocation>
</comment>
<evidence type="ECO:0000313" key="10">
    <source>
        <dbReference type="EMBL" id="NYZ22229.1"/>
    </source>
</evidence>
<dbReference type="EMBL" id="JABFDB010000016">
    <property type="protein sequence ID" value="NYZ22229.1"/>
    <property type="molecule type" value="Genomic_DNA"/>
</dbReference>
<proteinExistence type="inferred from homology"/>
<evidence type="ECO:0000259" key="8">
    <source>
        <dbReference type="PROSITE" id="PS50110"/>
    </source>
</evidence>
<dbReference type="EC" id="3.1.1.61" evidence="5"/>
<dbReference type="InterPro" id="IPR008248">
    <property type="entry name" value="CheB-like"/>
</dbReference>
<dbReference type="InterPro" id="IPR000673">
    <property type="entry name" value="Sig_transdc_resp-reg_Me-estase"/>
</dbReference>
<evidence type="ECO:0000256" key="6">
    <source>
        <dbReference type="PROSITE-ProRule" id="PRU00050"/>
    </source>
</evidence>
<dbReference type="NCBIfam" id="NF001965">
    <property type="entry name" value="PRK00742.1"/>
    <property type="match status" value="1"/>
</dbReference>
<dbReference type="Gene3D" id="3.40.50.2300">
    <property type="match status" value="1"/>
</dbReference>
<comment type="similarity">
    <text evidence="5">Belongs to the CheB family.</text>
</comment>
<dbReference type="InterPro" id="IPR001789">
    <property type="entry name" value="Sig_transdc_resp-reg_receiver"/>
</dbReference>
<dbReference type="SMART" id="SM00448">
    <property type="entry name" value="REC"/>
    <property type="match status" value="1"/>
</dbReference>
<evidence type="ECO:0000313" key="11">
    <source>
        <dbReference type="Proteomes" id="UP000584642"/>
    </source>
</evidence>
<dbReference type="InterPro" id="IPR035909">
    <property type="entry name" value="CheB_C"/>
</dbReference>
<comment type="caution">
    <text evidence="10">The sequence shown here is derived from an EMBL/GenBank/DDBJ whole genome shotgun (WGS) entry which is preliminary data.</text>
</comment>
<dbReference type="PROSITE" id="PS50110">
    <property type="entry name" value="RESPONSE_REGULATORY"/>
    <property type="match status" value="1"/>
</dbReference>
<dbReference type="InterPro" id="IPR011006">
    <property type="entry name" value="CheY-like_superfamily"/>
</dbReference>
<protein>
    <recommendedName>
        <fullName evidence="5">Protein-glutamate methylesterase/protein-glutamine glutaminase</fullName>
        <ecNumber evidence="5">3.1.1.61</ecNumber>
        <ecNumber evidence="5">3.5.1.44</ecNumber>
    </recommendedName>
</protein>
<keyword evidence="5 7" id="KW-0597">Phosphoprotein</keyword>
<gene>
    <name evidence="5" type="primary">cheB</name>
    <name evidence="10" type="ORF">HND93_21155</name>
</gene>
<accession>A0ABX2TD16</accession>
<sequence>MPRRIRVVVVDDSTLMREMLKDILSHEPDMEVAGTARDPFEARELIKASNPDVVTLDVEMPRMDGLSFLEKIMTLRPTPVVMVSSLTQEGADATIRALELGAIDCVAKPDGADLSDFAADLVAKIRIASTARLSMRRPVAPTTTLPVPRRASAGQRFIAIGASTGGVERIRDVLSAMPADCPPIVVTQHMGPGYVPSFAARLDKLSLPSVRVATAGARLAAGTVLIAPGDRHLVIARDALGYVCQIQDTPAVSGHRPSVDVMFQSVARSAGPAAVGVILSGMGRDGAAGMLAMRQAGAFTIGETEASCVVYGMPRAARDAGAVAVELPLAQIPAEMMRAIDRSGDRTRPNGGNA</sequence>
<feature type="domain" description="CheB-type methylesterase" evidence="9">
    <location>
        <begin position="151"/>
        <end position="343"/>
    </location>
</feature>
<keyword evidence="11" id="KW-1185">Reference proteome</keyword>
<evidence type="ECO:0000256" key="2">
    <source>
        <dbReference type="ARBA" id="ARBA00022500"/>
    </source>
</evidence>
<comment type="catalytic activity">
    <reaction evidence="4 5">
        <text>[protein]-L-glutamate 5-O-methyl ester + H2O = L-glutamyl-[protein] + methanol + H(+)</text>
        <dbReference type="Rhea" id="RHEA:23236"/>
        <dbReference type="Rhea" id="RHEA-COMP:10208"/>
        <dbReference type="Rhea" id="RHEA-COMP:10311"/>
        <dbReference type="ChEBI" id="CHEBI:15377"/>
        <dbReference type="ChEBI" id="CHEBI:15378"/>
        <dbReference type="ChEBI" id="CHEBI:17790"/>
        <dbReference type="ChEBI" id="CHEBI:29973"/>
        <dbReference type="ChEBI" id="CHEBI:82795"/>
        <dbReference type="EC" id="3.1.1.61"/>
    </reaction>
</comment>
<reference evidence="10 11" key="1">
    <citation type="submission" date="2020-05" db="EMBL/GenBank/DDBJ databases">
        <title>Azospirillum oleiclasticum sp. nov, a nitrogen-fixing and heavy crude oil-emulsifying bacterium isolated from the crude oil of Yumen Oilfield.</title>
        <authorList>
            <person name="Wu D."/>
            <person name="Cai M."/>
            <person name="Zhang X."/>
        </authorList>
    </citation>
    <scope>NUCLEOTIDE SEQUENCE [LARGE SCALE GENOMIC DNA]</scope>
    <source>
        <strain evidence="10 11">ROY-1-1-2</strain>
    </source>
</reference>
<keyword evidence="3 5" id="KW-0378">Hydrolase</keyword>
<dbReference type="PANTHER" id="PTHR42872:SF6">
    <property type="entry name" value="PROTEIN-GLUTAMATE METHYLESTERASE_PROTEIN-GLUTAMINE GLUTAMINASE"/>
    <property type="match status" value="1"/>
</dbReference>
<evidence type="ECO:0000256" key="4">
    <source>
        <dbReference type="ARBA" id="ARBA00048267"/>
    </source>
</evidence>
<feature type="modified residue" description="4-aspartylphosphate" evidence="5 7">
    <location>
        <position position="57"/>
    </location>
</feature>
<dbReference type="Gene3D" id="3.40.50.180">
    <property type="entry name" value="Methylesterase CheB, C-terminal domain"/>
    <property type="match status" value="1"/>
</dbReference>
<dbReference type="SUPFAM" id="SSF52172">
    <property type="entry name" value="CheY-like"/>
    <property type="match status" value="1"/>
</dbReference>
<evidence type="ECO:0000256" key="1">
    <source>
        <dbReference type="ARBA" id="ARBA00022490"/>
    </source>
</evidence>
<dbReference type="PIRSF" id="PIRSF000876">
    <property type="entry name" value="RR_chemtxs_CheB"/>
    <property type="match status" value="1"/>
</dbReference>
<dbReference type="NCBIfam" id="NF009206">
    <property type="entry name" value="PRK12555.1"/>
    <property type="match status" value="1"/>
</dbReference>
<dbReference type="CDD" id="cd17541">
    <property type="entry name" value="REC_CheB-like"/>
    <property type="match status" value="1"/>
</dbReference>
<dbReference type="EC" id="3.5.1.44" evidence="5"/>
<dbReference type="PROSITE" id="PS50122">
    <property type="entry name" value="CHEB"/>
    <property type="match status" value="1"/>
</dbReference>
<feature type="active site" evidence="5 6">
    <location>
        <position position="189"/>
    </location>
</feature>
<keyword evidence="1 5" id="KW-0963">Cytoplasm</keyword>
<dbReference type="HAMAP" id="MF_00099">
    <property type="entry name" value="CheB_chemtxs"/>
    <property type="match status" value="1"/>
</dbReference>
<evidence type="ECO:0000256" key="7">
    <source>
        <dbReference type="PROSITE-ProRule" id="PRU00169"/>
    </source>
</evidence>
<comment type="domain">
    <text evidence="5">Contains a C-terminal catalytic domain, and an N-terminal region which modulates catalytic activity.</text>
</comment>
<dbReference type="Pfam" id="PF00072">
    <property type="entry name" value="Response_reg"/>
    <property type="match status" value="1"/>
</dbReference>
<feature type="domain" description="Response regulatory" evidence="8">
    <location>
        <begin position="6"/>
        <end position="123"/>
    </location>
</feature>
<dbReference type="CDD" id="cd16432">
    <property type="entry name" value="CheB_Rec"/>
    <property type="match status" value="1"/>
</dbReference>
<evidence type="ECO:0000259" key="9">
    <source>
        <dbReference type="PROSITE" id="PS50122"/>
    </source>
</evidence>
<comment type="catalytic activity">
    <reaction evidence="5">
        <text>L-glutaminyl-[protein] + H2O = L-glutamyl-[protein] + NH4(+)</text>
        <dbReference type="Rhea" id="RHEA:16441"/>
        <dbReference type="Rhea" id="RHEA-COMP:10207"/>
        <dbReference type="Rhea" id="RHEA-COMP:10208"/>
        <dbReference type="ChEBI" id="CHEBI:15377"/>
        <dbReference type="ChEBI" id="CHEBI:28938"/>
        <dbReference type="ChEBI" id="CHEBI:29973"/>
        <dbReference type="ChEBI" id="CHEBI:30011"/>
        <dbReference type="EC" id="3.5.1.44"/>
    </reaction>
</comment>
<dbReference type="Proteomes" id="UP000584642">
    <property type="component" value="Unassembled WGS sequence"/>
</dbReference>
<keyword evidence="2 5" id="KW-0145">Chemotaxis</keyword>
<name>A0ABX2TD16_9PROT</name>
<dbReference type="Pfam" id="PF01339">
    <property type="entry name" value="CheB_methylest"/>
    <property type="match status" value="1"/>
</dbReference>
<organism evidence="10 11">
    <name type="scientific">Azospirillum oleiclasticum</name>
    <dbReference type="NCBI Taxonomy" id="2735135"/>
    <lineage>
        <taxon>Bacteria</taxon>
        <taxon>Pseudomonadati</taxon>
        <taxon>Pseudomonadota</taxon>
        <taxon>Alphaproteobacteria</taxon>
        <taxon>Rhodospirillales</taxon>
        <taxon>Azospirillaceae</taxon>
        <taxon>Azospirillum</taxon>
    </lineage>
</organism>
<comment type="function">
    <text evidence="5">Involved in chemotaxis. Part of a chemotaxis signal transduction system that modulates chemotaxis in response to various stimuli. Catalyzes the demethylation of specific methylglutamate residues introduced into the chemoreceptors (methyl-accepting chemotaxis proteins or MCP) by CheR. Also mediates the irreversible deamidation of specific glutamine residues to glutamic acid.</text>
</comment>
<evidence type="ECO:0000256" key="3">
    <source>
        <dbReference type="ARBA" id="ARBA00022801"/>
    </source>
</evidence>
<dbReference type="RefSeq" id="WP_180284004.1">
    <property type="nucleotide sequence ID" value="NZ_JABFDB010000016.1"/>
</dbReference>
<feature type="active site" evidence="5 6">
    <location>
        <position position="163"/>
    </location>
</feature>
<dbReference type="PANTHER" id="PTHR42872">
    <property type="entry name" value="PROTEIN-GLUTAMATE METHYLESTERASE/PROTEIN-GLUTAMINE GLUTAMINASE"/>
    <property type="match status" value="1"/>
</dbReference>
<dbReference type="SUPFAM" id="SSF52738">
    <property type="entry name" value="Methylesterase CheB, C-terminal domain"/>
    <property type="match status" value="1"/>
</dbReference>
<comment type="PTM">
    <text evidence="5">Phosphorylated by CheA. Phosphorylation of the N-terminal regulatory domain activates the methylesterase activity.</text>
</comment>
<evidence type="ECO:0000256" key="5">
    <source>
        <dbReference type="HAMAP-Rule" id="MF_00099"/>
    </source>
</evidence>